<keyword evidence="1" id="KW-0175">Coiled coil</keyword>
<accession>V2V5L3</accession>
<dbReference type="EMBL" id="AYEV01000011">
    <property type="protein sequence ID" value="ESK56166.1"/>
    <property type="molecule type" value="Genomic_DNA"/>
</dbReference>
<reference evidence="3 4" key="1">
    <citation type="submission" date="2013-10" db="EMBL/GenBank/DDBJ databases">
        <title>The Genome Sequence of Acinetobacter tjernbergiae CIP107465.</title>
        <authorList>
            <consortium name="The Broad Institute Genomics Platform"/>
            <consortium name="The Broad Institute Genome Sequencing Center for Infectious Disease"/>
            <person name="Cerqueira G."/>
            <person name="Feldgarden M."/>
            <person name="Courvalin P."/>
            <person name="Grillot-Courvalin C."/>
            <person name="Clermont D."/>
            <person name="Rocha E."/>
            <person name="Yoon E.-J."/>
            <person name="Nemec A."/>
            <person name="Young S.K."/>
            <person name="Zeng Q."/>
            <person name="Gargeya S."/>
            <person name="Fitzgerald M."/>
            <person name="Abouelleil A."/>
            <person name="Alvarado L."/>
            <person name="Berlin A.M."/>
            <person name="Chapman S.B."/>
            <person name="Gainer-Dewar J."/>
            <person name="Goldberg J."/>
            <person name="Gnerre S."/>
            <person name="Griggs A."/>
            <person name="Gujja S."/>
            <person name="Hansen M."/>
            <person name="Howarth C."/>
            <person name="Imamovic A."/>
            <person name="Ireland A."/>
            <person name="Larimer J."/>
            <person name="McCowan C."/>
            <person name="Murphy C."/>
            <person name="Pearson M."/>
            <person name="Poon T.W."/>
            <person name="Priest M."/>
            <person name="Roberts A."/>
            <person name="Saif S."/>
            <person name="Shea T."/>
            <person name="Sykes S."/>
            <person name="Wortman J."/>
            <person name="Nusbaum C."/>
            <person name="Birren B."/>
        </authorList>
    </citation>
    <scope>NUCLEOTIDE SEQUENCE [LARGE SCALE GENOMIC DNA]</scope>
    <source>
        <strain evidence="3 4">CIP 107465</strain>
    </source>
</reference>
<proteinExistence type="predicted"/>
<evidence type="ECO:0000256" key="2">
    <source>
        <dbReference type="SAM" id="Phobius"/>
    </source>
</evidence>
<protein>
    <submittedName>
        <fullName evidence="3">Uncharacterized protein</fullName>
    </submittedName>
</protein>
<dbReference type="RefSeq" id="WP_018677476.1">
    <property type="nucleotide sequence ID" value="NZ_AYEV01000011.1"/>
</dbReference>
<sequence>MSEKFEFNIQESLKAIQKILNIAEKYVEHDGFNGELAKALLALHSNINDSSFISTLNNRLITCRNFAGLKLERAWDGGFANFGKDDEVVRLHRLAIFLIIYFKELSFRGNFYIDQGHEYYFLNKLVRENRGQFLDKSAWCLDLFDDLPTLIMQDEFHSEHALAISRAMKSTDINKVEEFIRTKDESIAKIDTWNIEYEQKESAVKNLKDKLDTYQTAFNFVGLYQGFSQLKKNKDDELFGLNIQYYILIFFMAGIPNVEFIWLFNNFDENFKTVHLVVLALPSITLLFILFWFFRIILHNIRSIKSQIMQLELRMTLCQFIQSYAEKSKELKVANKEGFEKFENLIFSSIVSSDEKIPSTFDGMEHIANFVKNFKSNS</sequence>
<keyword evidence="2" id="KW-0812">Transmembrane</keyword>
<dbReference type="eggNOG" id="ENOG5030S9I">
    <property type="taxonomic scope" value="Bacteria"/>
</dbReference>
<dbReference type="Proteomes" id="UP000017404">
    <property type="component" value="Unassembled WGS sequence"/>
</dbReference>
<dbReference type="OrthoDB" id="8910137at2"/>
<comment type="caution">
    <text evidence="3">The sequence shown here is derived from an EMBL/GenBank/DDBJ whole genome shotgun (WGS) entry which is preliminary data.</text>
</comment>
<keyword evidence="2" id="KW-1133">Transmembrane helix</keyword>
<evidence type="ECO:0000256" key="1">
    <source>
        <dbReference type="SAM" id="Coils"/>
    </source>
</evidence>
<keyword evidence="4" id="KW-1185">Reference proteome</keyword>
<gene>
    <name evidence="3" type="ORF">F990_01382</name>
</gene>
<feature type="transmembrane region" description="Helical" evidence="2">
    <location>
        <begin position="276"/>
        <end position="298"/>
    </location>
</feature>
<name>V2V5L3_9GAMM</name>
<feature type="transmembrane region" description="Helical" evidence="2">
    <location>
        <begin position="243"/>
        <end position="264"/>
    </location>
</feature>
<keyword evidence="2" id="KW-0472">Membrane</keyword>
<organism evidence="3 4">
    <name type="scientific">Acinetobacter tjernbergiae DSM 14971 = CIP 107465</name>
    <dbReference type="NCBI Taxonomy" id="1120928"/>
    <lineage>
        <taxon>Bacteria</taxon>
        <taxon>Pseudomonadati</taxon>
        <taxon>Pseudomonadota</taxon>
        <taxon>Gammaproteobacteria</taxon>
        <taxon>Moraxellales</taxon>
        <taxon>Moraxellaceae</taxon>
        <taxon>Acinetobacter</taxon>
    </lineage>
</organism>
<evidence type="ECO:0000313" key="3">
    <source>
        <dbReference type="EMBL" id="ESK56166.1"/>
    </source>
</evidence>
<dbReference type="PATRIC" id="fig|1120928.5.peg.1409"/>
<dbReference type="AlphaFoldDB" id="V2V5L3"/>
<evidence type="ECO:0000313" key="4">
    <source>
        <dbReference type="Proteomes" id="UP000017404"/>
    </source>
</evidence>
<feature type="coiled-coil region" evidence="1">
    <location>
        <begin position="190"/>
        <end position="217"/>
    </location>
</feature>